<gene>
    <name evidence="1" type="ORF">Hena1_02430</name>
</gene>
<sequence length="60" mass="6899">MLIKVVESEYMMTLVTFDCNGTYHLPRVGEYVTVDCRLYKVVKITHNLNDMIATVSVESK</sequence>
<name>A0A6B9J9Z6_9CAUD</name>
<evidence type="ECO:0000313" key="1">
    <source>
        <dbReference type="EMBL" id="QGZ16393.1"/>
    </source>
</evidence>
<organism evidence="1 2">
    <name type="scientific">Erwinia phage Hena1</name>
    <dbReference type="NCBI Taxonomy" id="2678601"/>
    <lineage>
        <taxon>Viruses</taxon>
        <taxon>Duplodnaviria</taxon>
        <taxon>Heunggongvirae</taxon>
        <taxon>Uroviricota</taxon>
        <taxon>Caudoviricetes</taxon>
        <taxon>Vequintavirinae</taxon>
        <taxon>Henunavirus</taxon>
        <taxon>Henunavirus hena1</taxon>
    </lineage>
</organism>
<evidence type="ECO:0000313" key="2">
    <source>
        <dbReference type="Proteomes" id="UP000433183"/>
    </source>
</evidence>
<dbReference type="EMBL" id="MN732867">
    <property type="protein sequence ID" value="QGZ16393.1"/>
    <property type="molecule type" value="Genomic_DNA"/>
</dbReference>
<protein>
    <submittedName>
        <fullName evidence="1">Uncharacterized protein</fullName>
    </submittedName>
</protein>
<keyword evidence="2" id="KW-1185">Reference proteome</keyword>
<proteinExistence type="predicted"/>
<accession>A0A6B9J9Z6</accession>
<reference evidence="1 2" key="1">
    <citation type="submission" date="2019-11" db="EMBL/GenBank/DDBJ databases">
        <title>Characterization of a new Erwinia amylovora bacteriophage.</title>
        <authorList>
            <person name="Valentovich L.N."/>
            <person name="Akhremchuk A.E."/>
            <person name="Besarab N.V."/>
            <person name="Lagonenko A.L."/>
        </authorList>
    </citation>
    <scope>NUCLEOTIDE SEQUENCE [LARGE SCALE GENOMIC DNA]</scope>
</reference>
<dbReference type="Proteomes" id="UP000433183">
    <property type="component" value="Segment"/>
</dbReference>